<organism evidence="5 6">
    <name type="scientific">Pseudorhizobium flavum</name>
    <dbReference type="NCBI Taxonomy" id="1335061"/>
    <lineage>
        <taxon>Bacteria</taxon>
        <taxon>Pseudomonadati</taxon>
        <taxon>Pseudomonadota</taxon>
        <taxon>Alphaproteobacteria</taxon>
        <taxon>Hyphomicrobiales</taxon>
        <taxon>Rhizobiaceae</taxon>
        <taxon>Rhizobium/Agrobacterium group</taxon>
        <taxon>Pseudorhizobium</taxon>
    </lineage>
</organism>
<dbReference type="AlphaFoldDB" id="A0A7W9YYU6"/>
<protein>
    <recommendedName>
        <fullName evidence="4">Prohead serine protease domain-containing protein</fullName>
    </recommendedName>
</protein>
<sequence length="205" mass="22526">MHAHRGPRIPMGASTRPILRPSARKFANLELAGVSGDGTFSGYASVFGEVDLGKDRIERGAFANSLAERGARGVRMLYQHDPAEPIGAWTVIREDARGLYVEGRLSPGVGRAAEVFSLMKSGALDGLSIGFRTVKARSDPKSGVRRILEADLWEISVVTFPMLPSARVSDVKHARFFRDRETELVRQMRRAAKMMLKPSFKGKAT</sequence>
<evidence type="ECO:0000256" key="3">
    <source>
        <dbReference type="ARBA" id="ARBA00022801"/>
    </source>
</evidence>
<comment type="caution">
    <text evidence="5">The sequence shown here is derived from an EMBL/GenBank/DDBJ whole genome shotgun (WGS) entry which is preliminary data.</text>
</comment>
<evidence type="ECO:0000256" key="2">
    <source>
        <dbReference type="ARBA" id="ARBA00022670"/>
    </source>
</evidence>
<keyword evidence="2" id="KW-0645">Protease</keyword>
<evidence type="ECO:0000313" key="6">
    <source>
        <dbReference type="Proteomes" id="UP000535501"/>
    </source>
</evidence>
<gene>
    <name evidence="5" type="ORF">HNQ75_002851</name>
</gene>
<evidence type="ECO:0000259" key="4">
    <source>
        <dbReference type="Pfam" id="PF04586"/>
    </source>
</evidence>
<dbReference type="EMBL" id="JACHEJ010000007">
    <property type="protein sequence ID" value="MBB6180868.1"/>
    <property type="molecule type" value="Genomic_DNA"/>
</dbReference>
<name>A0A7W9YYU6_9HYPH</name>
<feature type="domain" description="Prohead serine protease" evidence="4">
    <location>
        <begin position="38"/>
        <end position="169"/>
    </location>
</feature>
<dbReference type="GO" id="GO:0006508">
    <property type="term" value="P:proteolysis"/>
    <property type="evidence" value="ECO:0007669"/>
    <property type="project" value="UniProtKB-KW"/>
</dbReference>
<evidence type="ECO:0000313" key="5">
    <source>
        <dbReference type="EMBL" id="MBB6180868.1"/>
    </source>
</evidence>
<keyword evidence="3" id="KW-0378">Hydrolase</keyword>
<dbReference type="SUPFAM" id="SSF50789">
    <property type="entry name" value="Herpes virus serine proteinase, assemblin"/>
    <property type="match status" value="1"/>
</dbReference>
<accession>A0A7W9YYU6</accession>
<keyword evidence="1" id="KW-1188">Viral release from host cell</keyword>
<dbReference type="InterPro" id="IPR054613">
    <property type="entry name" value="Peptidase_S78_dom"/>
</dbReference>
<reference evidence="5 6" key="1">
    <citation type="submission" date="2020-08" db="EMBL/GenBank/DDBJ databases">
        <title>Genomic Encyclopedia of Type Strains, Phase IV (KMG-IV): sequencing the most valuable type-strain genomes for metagenomic binning, comparative biology and taxonomic classification.</title>
        <authorList>
            <person name="Goeker M."/>
        </authorList>
    </citation>
    <scope>NUCLEOTIDE SEQUENCE [LARGE SCALE GENOMIC DNA]</scope>
    <source>
        <strain evidence="5 6">DSM 102134</strain>
    </source>
</reference>
<dbReference type="GO" id="GO:0008233">
    <property type="term" value="F:peptidase activity"/>
    <property type="evidence" value="ECO:0007669"/>
    <property type="project" value="UniProtKB-KW"/>
</dbReference>
<dbReference type="NCBIfam" id="TIGR01543">
    <property type="entry name" value="proheadase_HK97"/>
    <property type="match status" value="1"/>
</dbReference>
<dbReference type="RefSeq" id="WP_077547753.1">
    <property type="nucleotide sequence ID" value="NZ_JACHEJ010000007.1"/>
</dbReference>
<dbReference type="InterPro" id="IPR006433">
    <property type="entry name" value="Prohead_protease"/>
</dbReference>
<keyword evidence="6" id="KW-1185">Reference proteome</keyword>
<dbReference type="Proteomes" id="UP000535501">
    <property type="component" value="Unassembled WGS sequence"/>
</dbReference>
<proteinExistence type="predicted"/>
<dbReference type="Pfam" id="PF04586">
    <property type="entry name" value="Peptidase_S78"/>
    <property type="match status" value="1"/>
</dbReference>
<evidence type="ECO:0000256" key="1">
    <source>
        <dbReference type="ARBA" id="ARBA00022612"/>
    </source>
</evidence>